<evidence type="ECO:0000256" key="1">
    <source>
        <dbReference type="SAM" id="SignalP"/>
    </source>
</evidence>
<dbReference type="Proteomes" id="UP000800200">
    <property type="component" value="Unassembled WGS sequence"/>
</dbReference>
<protein>
    <recommendedName>
        <fullName evidence="4">Secreted protein</fullName>
    </recommendedName>
</protein>
<feature type="signal peptide" evidence="1">
    <location>
        <begin position="1"/>
        <end position="17"/>
    </location>
</feature>
<evidence type="ECO:0000313" key="3">
    <source>
        <dbReference type="Proteomes" id="UP000800200"/>
    </source>
</evidence>
<accession>A0A6A6EFC0</accession>
<evidence type="ECO:0000313" key="2">
    <source>
        <dbReference type="EMBL" id="KAF2189249.1"/>
    </source>
</evidence>
<feature type="chain" id="PRO_5025359998" description="Secreted protein" evidence="1">
    <location>
        <begin position="18"/>
        <end position="90"/>
    </location>
</feature>
<keyword evidence="1" id="KW-0732">Signal</keyword>
<dbReference type="EMBL" id="ML994621">
    <property type="protein sequence ID" value="KAF2189249.1"/>
    <property type="molecule type" value="Genomic_DNA"/>
</dbReference>
<sequence length="90" mass="10103">MCSAFLLTTLLLQRKQCLIGLRPLVLYYLAFGSTSTTISTGKSNVLYCSLAALLQLPYQPEKAMCSIVRSLLYFNYHINQEEQCALLSAF</sequence>
<evidence type="ECO:0008006" key="4">
    <source>
        <dbReference type="Google" id="ProtNLM"/>
    </source>
</evidence>
<gene>
    <name evidence="2" type="ORF">K469DRAFT_701857</name>
</gene>
<reference evidence="2" key="1">
    <citation type="journal article" date="2020" name="Stud. Mycol.">
        <title>101 Dothideomycetes genomes: a test case for predicting lifestyles and emergence of pathogens.</title>
        <authorList>
            <person name="Haridas S."/>
            <person name="Albert R."/>
            <person name="Binder M."/>
            <person name="Bloem J."/>
            <person name="Labutti K."/>
            <person name="Salamov A."/>
            <person name="Andreopoulos B."/>
            <person name="Baker S."/>
            <person name="Barry K."/>
            <person name="Bills G."/>
            <person name="Bluhm B."/>
            <person name="Cannon C."/>
            <person name="Castanera R."/>
            <person name="Culley D."/>
            <person name="Daum C."/>
            <person name="Ezra D."/>
            <person name="Gonzalez J."/>
            <person name="Henrissat B."/>
            <person name="Kuo A."/>
            <person name="Liang C."/>
            <person name="Lipzen A."/>
            <person name="Lutzoni F."/>
            <person name="Magnuson J."/>
            <person name="Mondo S."/>
            <person name="Nolan M."/>
            <person name="Ohm R."/>
            <person name="Pangilinan J."/>
            <person name="Park H.-J."/>
            <person name="Ramirez L."/>
            <person name="Alfaro M."/>
            <person name="Sun H."/>
            <person name="Tritt A."/>
            <person name="Yoshinaga Y."/>
            <person name="Zwiers L.-H."/>
            <person name="Turgeon B."/>
            <person name="Goodwin S."/>
            <person name="Spatafora J."/>
            <person name="Crous P."/>
            <person name="Grigoriev I."/>
        </authorList>
    </citation>
    <scope>NUCLEOTIDE SEQUENCE</scope>
    <source>
        <strain evidence="2">CBS 207.26</strain>
    </source>
</reference>
<name>A0A6A6EFC0_9PEZI</name>
<organism evidence="2 3">
    <name type="scientific">Zopfia rhizophila CBS 207.26</name>
    <dbReference type="NCBI Taxonomy" id="1314779"/>
    <lineage>
        <taxon>Eukaryota</taxon>
        <taxon>Fungi</taxon>
        <taxon>Dikarya</taxon>
        <taxon>Ascomycota</taxon>
        <taxon>Pezizomycotina</taxon>
        <taxon>Dothideomycetes</taxon>
        <taxon>Dothideomycetes incertae sedis</taxon>
        <taxon>Zopfiaceae</taxon>
        <taxon>Zopfia</taxon>
    </lineage>
</organism>
<proteinExistence type="predicted"/>
<dbReference type="AlphaFoldDB" id="A0A6A6EFC0"/>
<keyword evidence="3" id="KW-1185">Reference proteome</keyword>